<proteinExistence type="predicted"/>
<comment type="caution">
    <text evidence="2">The sequence shown here is derived from an EMBL/GenBank/DDBJ whole genome shotgun (WGS) entry which is preliminary data.</text>
</comment>
<dbReference type="AlphaFoldDB" id="A0A1F8FXH5"/>
<sequence length="162" mass="18795">MASQVLKEREFWNKIRGLRHDHRLFEAVAHALTTIDMAFRRVRKDRSKQGTVLTAIAIDVPDEFNTSTLGIYEKLEIVIRRSGGHIQPKMELLRPGAGWLLRLRAEVAFNGMDLAKFQRESAKVRKRLQEEREFTRKQPPPVRRHSRGGFLRYGDEESSIGD</sequence>
<accession>A0A1F8FXH5</accession>
<feature type="region of interest" description="Disordered" evidence="1">
    <location>
        <begin position="128"/>
        <end position="162"/>
    </location>
</feature>
<evidence type="ECO:0000313" key="3">
    <source>
        <dbReference type="Proteomes" id="UP000178117"/>
    </source>
</evidence>
<evidence type="ECO:0000256" key="1">
    <source>
        <dbReference type="SAM" id="MobiDB-lite"/>
    </source>
</evidence>
<evidence type="ECO:0000313" key="2">
    <source>
        <dbReference type="EMBL" id="OGN17370.1"/>
    </source>
</evidence>
<name>A0A1F8FXH5_9BACT</name>
<dbReference type="EMBL" id="MGJZ01000012">
    <property type="protein sequence ID" value="OGN17370.1"/>
    <property type="molecule type" value="Genomic_DNA"/>
</dbReference>
<gene>
    <name evidence="2" type="ORF">A3C88_01960</name>
</gene>
<organism evidence="2 3">
    <name type="scientific">Candidatus Yanofskybacteria bacterium RIFCSPHIGHO2_02_FULL_50_12</name>
    <dbReference type="NCBI Taxonomy" id="1802685"/>
    <lineage>
        <taxon>Bacteria</taxon>
        <taxon>Candidatus Yanofskyibacteriota</taxon>
    </lineage>
</organism>
<reference evidence="2 3" key="1">
    <citation type="journal article" date="2016" name="Nat. Commun.">
        <title>Thousands of microbial genomes shed light on interconnected biogeochemical processes in an aquifer system.</title>
        <authorList>
            <person name="Anantharaman K."/>
            <person name="Brown C.T."/>
            <person name="Hug L.A."/>
            <person name="Sharon I."/>
            <person name="Castelle C.J."/>
            <person name="Probst A.J."/>
            <person name="Thomas B.C."/>
            <person name="Singh A."/>
            <person name="Wilkins M.J."/>
            <person name="Karaoz U."/>
            <person name="Brodie E.L."/>
            <person name="Williams K.H."/>
            <person name="Hubbard S.S."/>
            <person name="Banfield J.F."/>
        </authorList>
    </citation>
    <scope>NUCLEOTIDE SEQUENCE [LARGE SCALE GENOMIC DNA]</scope>
</reference>
<protein>
    <submittedName>
        <fullName evidence="2">Uncharacterized protein</fullName>
    </submittedName>
</protein>
<dbReference type="Proteomes" id="UP000178117">
    <property type="component" value="Unassembled WGS sequence"/>
</dbReference>